<dbReference type="PANTHER" id="PTHR35564:SF4">
    <property type="entry name" value="CYTOPLASMIC PROTEIN"/>
    <property type="match status" value="1"/>
</dbReference>
<keyword evidence="3" id="KW-1185">Reference proteome</keyword>
<dbReference type="InterPro" id="IPR010732">
    <property type="entry name" value="T6SS_TssG-like"/>
</dbReference>
<sequence length="383" mass="39985">MSLLRDEPHAFNLFQAISILERGEPELAPVGTSVGMDEALRLSSQVDLAFAPSDITSLADSTQTGPALTLKSPALSLAGVHGPLPMPFTELLMERRRVRDVSGLDFLDIFNQRLLGFLYRSRRKHHLALSAGEVDRAPLVRSLDALSGLGRAEGARSPDGDQAWLRHAGVQGAAPRSMASLLAVLRDRMGVHFSGRQFVGGWHPLALCDRARLHDQGRPASVQARLGMGACLGARAWDQGAGMALSTPPLAPARFASLLPGGRDNTLLGWLVARHLQSAIQIELTLVLAARPETRLTSAPASSAMATAAAAPGAASASATSSAPASAPGPQSASASASGEALAPRLGLSAWLCGQPGAASAAAPAHYQQPRFLLATDAEPERN</sequence>
<dbReference type="NCBIfam" id="TIGR03347">
    <property type="entry name" value="VI_chp_1"/>
    <property type="match status" value="1"/>
</dbReference>
<comment type="caution">
    <text evidence="2">The sequence shown here is derived from an EMBL/GenBank/DDBJ whole genome shotgun (WGS) entry which is preliminary data.</text>
</comment>
<name>A0ABX0FND3_9BURK</name>
<feature type="region of interest" description="Disordered" evidence="1">
    <location>
        <begin position="318"/>
        <end position="338"/>
    </location>
</feature>
<dbReference type="PANTHER" id="PTHR35564">
    <property type="match status" value="1"/>
</dbReference>
<evidence type="ECO:0000313" key="2">
    <source>
        <dbReference type="EMBL" id="NGZ86026.1"/>
    </source>
</evidence>
<reference evidence="3" key="1">
    <citation type="submission" date="2023-07" db="EMBL/GenBank/DDBJ databases">
        <title>Duganella aceri sp. nov., isolated from tree sap.</title>
        <authorList>
            <person name="Kim I.S."/>
        </authorList>
    </citation>
    <scope>NUCLEOTIDE SEQUENCE [LARGE SCALE GENOMIC DNA]</scope>
    <source>
        <strain evidence="3">SAP-35</strain>
    </source>
</reference>
<evidence type="ECO:0000313" key="3">
    <source>
        <dbReference type="Proteomes" id="UP000666369"/>
    </source>
</evidence>
<accession>A0ABX0FND3</accession>
<organism evidence="2 3">
    <name type="scientific">Duganella aceris</name>
    <dbReference type="NCBI Taxonomy" id="2703883"/>
    <lineage>
        <taxon>Bacteria</taxon>
        <taxon>Pseudomonadati</taxon>
        <taxon>Pseudomonadota</taxon>
        <taxon>Betaproteobacteria</taxon>
        <taxon>Burkholderiales</taxon>
        <taxon>Oxalobacteraceae</taxon>
        <taxon>Telluria group</taxon>
        <taxon>Duganella</taxon>
    </lineage>
</organism>
<dbReference type="Pfam" id="PF06996">
    <property type="entry name" value="T6SS_TssG"/>
    <property type="match status" value="1"/>
</dbReference>
<dbReference type="Proteomes" id="UP000666369">
    <property type="component" value="Unassembled WGS sequence"/>
</dbReference>
<protein>
    <submittedName>
        <fullName evidence="2">Type VI secretion system baseplate subunit TssG</fullName>
    </submittedName>
</protein>
<dbReference type="EMBL" id="JAADJT010000007">
    <property type="protein sequence ID" value="NGZ86026.1"/>
    <property type="molecule type" value="Genomic_DNA"/>
</dbReference>
<evidence type="ECO:0000256" key="1">
    <source>
        <dbReference type="SAM" id="MobiDB-lite"/>
    </source>
</evidence>
<proteinExistence type="predicted"/>
<gene>
    <name evidence="2" type="primary">tssG</name>
    <name evidence="2" type="ORF">GW587_17405</name>
</gene>